<accession>A0A150XGS9</accession>
<dbReference type="STRING" id="333140.AWW68_03885"/>
<organism evidence="2 3">
    <name type="scientific">Roseivirga spongicola</name>
    <dbReference type="NCBI Taxonomy" id="333140"/>
    <lineage>
        <taxon>Bacteria</taxon>
        <taxon>Pseudomonadati</taxon>
        <taxon>Bacteroidota</taxon>
        <taxon>Cytophagia</taxon>
        <taxon>Cytophagales</taxon>
        <taxon>Roseivirgaceae</taxon>
        <taxon>Roseivirga</taxon>
    </lineage>
</organism>
<protein>
    <recommendedName>
        <fullName evidence="1">Cyclic nucleotide-binding domain-containing protein</fullName>
    </recommendedName>
</protein>
<dbReference type="Proteomes" id="UP000075606">
    <property type="component" value="Unassembled WGS sequence"/>
</dbReference>
<name>A0A150XGS9_9BACT</name>
<sequence length="405" mass="45649">MNTIKENLLLFLFLCLATSCGSKNSSEELSSEASNYKLAITDSVQVDIFGSSLSLVDVHSESGDLLIIQPDPPKLWIVSQEGKIKETWEKSGNGPDEIGSHLLSAEFFGEGVAMMGYMRLKIFDKNFRAIGSYKPGFDLQGMVYMGYNHLLAFESGGDEQLVTFFGGPQTEHHWDSQEFYNEYNVLDVINPKLEGEIENELGEAKNVFKPIGGFTEDSQFKKSGRSHMYIIPVFDVQGNELIYAFDRDTVLFKRELPSGELISSTPIPFDQFYLSKGWTMGKGVAEMNSGNVAPKNRRGNIERVFHSNGFDVIFYRSGLPLETIQAITLQGAEKAREEYRLDYSKHLILKEGERINKDLKTTDKIYAPSITDNSGFLWARQNVNALDKEPDLVTFYKLKIVPDEN</sequence>
<reference evidence="2 3" key="1">
    <citation type="submission" date="2016-01" db="EMBL/GenBank/DDBJ databases">
        <title>Genome sequencing of Roseivirga spongicola UST030701-084.</title>
        <authorList>
            <person name="Selvaratnam C."/>
            <person name="Thevarajoo S."/>
            <person name="Goh K.M."/>
            <person name="Ee R."/>
            <person name="Chan K.-G."/>
            <person name="Chong C.S."/>
        </authorList>
    </citation>
    <scope>NUCLEOTIDE SEQUENCE [LARGE SCALE GENOMIC DNA]</scope>
    <source>
        <strain evidence="2 3">UST030701-084</strain>
    </source>
</reference>
<dbReference type="RefSeq" id="WP_068216782.1">
    <property type="nucleotide sequence ID" value="NZ_LRPC01000001.1"/>
</dbReference>
<comment type="caution">
    <text evidence="2">The sequence shown here is derived from an EMBL/GenBank/DDBJ whole genome shotgun (WGS) entry which is preliminary data.</text>
</comment>
<gene>
    <name evidence="2" type="ORF">AWW68_03885</name>
</gene>
<dbReference type="OrthoDB" id="821888at2"/>
<dbReference type="EMBL" id="LRPC01000001">
    <property type="protein sequence ID" value="KYG77917.1"/>
    <property type="molecule type" value="Genomic_DNA"/>
</dbReference>
<proteinExistence type="predicted"/>
<feature type="domain" description="Cyclic nucleotide-binding" evidence="1">
    <location>
        <begin position="28"/>
        <end position="119"/>
    </location>
</feature>
<evidence type="ECO:0000313" key="2">
    <source>
        <dbReference type="EMBL" id="KYG77917.1"/>
    </source>
</evidence>
<keyword evidence="3" id="KW-1185">Reference proteome</keyword>
<evidence type="ECO:0000313" key="3">
    <source>
        <dbReference type="Proteomes" id="UP000075606"/>
    </source>
</evidence>
<dbReference type="PROSITE" id="PS51257">
    <property type="entry name" value="PROKAR_LIPOPROTEIN"/>
    <property type="match status" value="1"/>
</dbReference>
<dbReference type="AlphaFoldDB" id="A0A150XGS9"/>
<evidence type="ECO:0000259" key="1">
    <source>
        <dbReference type="PROSITE" id="PS50042"/>
    </source>
</evidence>
<dbReference type="PROSITE" id="PS50042">
    <property type="entry name" value="CNMP_BINDING_3"/>
    <property type="match status" value="1"/>
</dbReference>
<dbReference type="InterPro" id="IPR000595">
    <property type="entry name" value="cNMP-bd_dom"/>
</dbReference>